<dbReference type="SMART" id="SM00365">
    <property type="entry name" value="LRR_SD22"/>
    <property type="match status" value="15"/>
</dbReference>
<dbReference type="InterPro" id="IPR032675">
    <property type="entry name" value="LRR_dom_sf"/>
</dbReference>
<dbReference type="Gene3D" id="3.40.50.10140">
    <property type="entry name" value="Toll/interleukin-1 receptor homology (TIR) domain"/>
    <property type="match status" value="1"/>
</dbReference>
<feature type="domain" description="TIR" evidence="7">
    <location>
        <begin position="1039"/>
        <end position="1173"/>
    </location>
</feature>
<dbReference type="Pfam" id="PF13306">
    <property type="entry name" value="LRR_5"/>
    <property type="match status" value="1"/>
</dbReference>
<name>A0A553NBX4_TIGCA</name>
<reference evidence="8 9" key="1">
    <citation type="journal article" date="2018" name="Nat. Ecol. Evol.">
        <title>Genomic signatures of mitonuclear coevolution across populations of Tigriopus californicus.</title>
        <authorList>
            <person name="Barreto F.S."/>
            <person name="Watson E.T."/>
            <person name="Lima T.G."/>
            <person name="Willett C.S."/>
            <person name="Edmands S."/>
            <person name="Li W."/>
            <person name="Burton R.S."/>
        </authorList>
    </citation>
    <scope>NUCLEOTIDE SEQUENCE [LARGE SCALE GENOMIC DNA]</scope>
    <source>
        <strain evidence="8 9">San Diego</strain>
    </source>
</reference>
<dbReference type="EMBL" id="VCGU01000458">
    <property type="protein sequence ID" value="TRY62943.1"/>
    <property type="molecule type" value="Genomic_DNA"/>
</dbReference>
<dbReference type="PRINTS" id="PR00019">
    <property type="entry name" value="LEURICHRPT"/>
</dbReference>
<dbReference type="InterPro" id="IPR003591">
    <property type="entry name" value="Leu-rich_rpt_typical-subtyp"/>
</dbReference>
<evidence type="ECO:0000256" key="1">
    <source>
        <dbReference type="ARBA" id="ARBA00009634"/>
    </source>
</evidence>
<dbReference type="Pfam" id="PF13855">
    <property type="entry name" value="LRR_8"/>
    <property type="match status" value="6"/>
</dbReference>
<dbReference type="SMART" id="SM00369">
    <property type="entry name" value="LRR_TYP"/>
    <property type="match status" value="23"/>
</dbReference>
<dbReference type="SMART" id="SM00364">
    <property type="entry name" value="LRR_BAC"/>
    <property type="match status" value="6"/>
</dbReference>
<evidence type="ECO:0000256" key="2">
    <source>
        <dbReference type="ARBA" id="ARBA00022614"/>
    </source>
</evidence>
<dbReference type="STRING" id="6832.A0A553NBX4"/>
<dbReference type="PROSITE" id="PS51450">
    <property type="entry name" value="LRR"/>
    <property type="match status" value="10"/>
</dbReference>
<dbReference type="InterPro" id="IPR026906">
    <property type="entry name" value="LRR_5"/>
</dbReference>
<keyword evidence="5" id="KW-1133">Transmembrane helix</keyword>
<evidence type="ECO:0000313" key="9">
    <source>
        <dbReference type="Proteomes" id="UP000318571"/>
    </source>
</evidence>
<evidence type="ECO:0000256" key="6">
    <source>
        <dbReference type="SAM" id="SignalP"/>
    </source>
</evidence>
<sequence length="1369" mass="153497">MERKVIAIAVVCFLSVSSLACEYQENGQTIVCHMNSLSDPQPPQNTDFSQAKKIHVKCTDTFFTESQLKSEQFGNLPFLESLDIQFCKLRQVPSRTFSGLTNLRQLTIQSHNSEWSSVLMEVDAHSFQNLEHVQSLDLAHNNIWSMPSEVLCSMSKLLEANFSNNHLLEVSDLGLSSRKGCRTTLNSLDLSNNHIGSIQDGDLIQTPNLTKLSLAGNRISIMGDRSLESLTNLEELNLSDNQLAALPPTIFNRSQSLHRLELQNNSLTLLPSGIFEGLSNLVVLNLSRNAISSHLLSKDTFSGLKNLQVLDLSWNEMTKIEDTTFQHLASLRSLNLQHNNIHIVKSQGFNSLVNLNILALSFNEIEELSSDMMSGLSQLSSLSMEHNKIKSIGMIEPLPSLTDLTLSNNQLKSVPEFISSSAANLKTIDLGDNQIKEINPRDLGGLANLYGLRLAGNQISTISNQTFENVTNIHILNLAHNQISSLEGGAFHRLQNLRALRLDNNRLEDINGLVASLRQLQWLNISSNSLQWFDYAFIPTSLEWLDMSHNSVSELGNFYNLRNFGIRTLQAAHNKIRVLTVDSFPNSLEHIDMNSNELDKIEPFTFGKLEELKMVDLRHNGIQSLYRDSLRSASRHQDQPQFALASNPLKCDCQLAWLGEEVTVVGRDEGSRDDQPQSTAGFGRVSDINELECSVPTRSNQVMPLILVPGSDFLCPYTAHCSAQCMCCDFYACDCRFQCPDGCRCFHDQKWSQNIVQCSGREHHSVPLLVPLDATEVRLDGNNLQHLDTQSFLGRDNVKELYLNGSNIISLGNKTFAGLDNLEVLHLEDNNIGEIMGSEFNSLRNLRELYLHNNDLVFIHEVAFQALMNLVTLTLDGNLLTIFPVWRLYDNPDLRGLTLSRNTWSCECNFIQPFNDFLEKNHRIIPDYDLVQCVSDNIIDENSLGESGILCSQSQGSYLEQNNGSSVPERDSSTLNLATILVPIVVAVCVLVLGFFAIFVFRANIIAWLYNKSSDIYEQRSGASSSSAQSTSSTYSQGKLFDVYISYSMQDTDFVDQTLAPTLEQGSTSYKLCLHQRDFPSNVSLYDTVSVATESSTRVLVVLSRAYLTVDWPQVKIPLRNALKDNGKVIFLTIEDLSESEINSDADLASYYKSFPFIRWGSAGFLQKLKFFLPESAFQTFQRNITLRNQYRQAVTGLTPHHHHNPASTSVTSSSSLIPSLLSPSNLVYGDRKALESLQYHQHPHYQPHHSQQPYQQQHQHAYGRSEGLANGSPTISSLYGENVYQSISDKDHIYQSLEPNKFLLRTLDHSSSPRQISHQQKSALLLNNIIAPRSTVTTPIPNQYFHEHSHSTSSGTQLLSNQGEEYIV</sequence>
<dbReference type="Gene3D" id="3.80.10.10">
    <property type="entry name" value="Ribonuclease Inhibitor"/>
    <property type="match status" value="5"/>
</dbReference>
<dbReference type="Proteomes" id="UP000318571">
    <property type="component" value="Chromosome 10"/>
</dbReference>
<dbReference type="SMART" id="SM00255">
    <property type="entry name" value="TIR"/>
    <property type="match status" value="1"/>
</dbReference>
<keyword evidence="9" id="KW-1185">Reference proteome</keyword>
<keyword evidence="6" id="KW-0732">Signal</keyword>
<dbReference type="OrthoDB" id="6364554at2759"/>
<keyword evidence="5" id="KW-0812">Transmembrane</keyword>
<dbReference type="PANTHER" id="PTHR24366:SF170">
    <property type="entry name" value="RE50361P"/>
    <property type="match status" value="1"/>
</dbReference>
<dbReference type="InterPro" id="IPR001611">
    <property type="entry name" value="Leu-rich_rpt"/>
</dbReference>
<dbReference type="PANTHER" id="PTHR24366">
    <property type="entry name" value="IG(IMMUNOGLOBULIN) AND LRR(LEUCINE RICH REPEAT) DOMAINS"/>
    <property type="match status" value="1"/>
</dbReference>
<protein>
    <recommendedName>
        <fullName evidence="7">TIR domain-containing protein</fullName>
    </recommendedName>
</protein>
<comment type="caution">
    <text evidence="8">The sequence shown here is derived from an EMBL/GenBank/DDBJ whole genome shotgun (WGS) entry which is preliminary data.</text>
</comment>
<keyword evidence="3" id="KW-0677">Repeat</keyword>
<feature type="compositionally biased region" description="Low complexity" evidence="4">
    <location>
        <begin position="1249"/>
        <end position="1261"/>
    </location>
</feature>
<feature type="region of interest" description="Disordered" evidence="4">
    <location>
        <begin position="1243"/>
        <end position="1270"/>
    </location>
</feature>
<feature type="chain" id="PRO_5021716175" description="TIR domain-containing protein" evidence="6">
    <location>
        <begin position="21"/>
        <end position="1369"/>
    </location>
</feature>
<proteinExistence type="inferred from homology"/>
<organism evidence="8 9">
    <name type="scientific">Tigriopus californicus</name>
    <name type="common">Marine copepod</name>
    <dbReference type="NCBI Taxonomy" id="6832"/>
    <lineage>
        <taxon>Eukaryota</taxon>
        <taxon>Metazoa</taxon>
        <taxon>Ecdysozoa</taxon>
        <taxon>Arthropoda</taxon>
        <taxon>Crustacea</taxon>
        <taxon>Multicrustacea</taxon>
        <taxon>Hexanauplia</taxon>
        <taxon>Copepoda</taxon>
        <taxon>Harpacticoida</taxon>
        <taxon>Harpacticidae</taxon>
        <taxon>Tigriopus</taxon>
    </lineage>
</organism>
<dbReference type="SUPFAM" id="SSF52058">
    <property type="entry name" value="L domain-like"/>
    <property type="match status" value="3"/>
</dbReference>
<accession>A0A553NBX4</accession>
<evidence type="ECO:0000313" key="8">
    <source>
        <dbReference type="EMBL" id="TRY62943.1"/>
    </source>
</evidence>
<evidence type="ECO:0000259" key="7">
    <source>
        <dbReference type="PROSITE" id="PS50104"/>
    </source>
</evidence>
<feature type="transmembrane region" description="Helical" evidence="5">
    <location>
        <begin position="980"/>
        <end position="1010"/>
    </location>
</feature>
<dbReference type="Pfam" id="PF00560">
    <property type="entry name" value="LRR_1"/>
    <property type="match status" value="1"/>
</dbReference>
<dbReference type="PROSITE" id="PS51257">
    <property type="entry name" value="PROKAR_LIPOPROTEIN"/>
    <property type="match status" value="1"/>
</dbReference>
<comment type="similarity">
    <text evidence="1">Belongs to the Toll-like receptor family.</text>
</comment>
<dbReference type="OMA" id="HMRQYPR"/>
<evidence type="ECO:0000256" key="4">
    <source>
        <dbReference type="SAM" id="MobiDB-lite"/>
    </source>
</evidence>
<dbReference type="Pfam" id="PF13676">
    <property type="entry name" value="TIR_2"/>
    <property type="match status" value="1"/>
</dbReference>
<evidence type="ECO:0000256" key="3">
    <source>
        <dbReference type="ARBA" id="ARBA00022737"/>
    </source>
</evidence>
<dbReference type="InterPro" id="IPR000157">
    <property type="entry name" value="TIR_dom"/>
</dbReference>
<feature type="region of interest" description="Disordered" evidence="4">
    <location>
        <begin position="1348"/>
        <end position="1369"/>
    </location>
</feature>
<dbReference type="SUPFAM" id="SSF52200">
    <property type="entry name" value="Toll/Interleukin receptor TIR domain"/>
    <property type="match status" value="1"/>
</dbReference>
<feature type="signal peptide" evidence="6">
    <location>
        <begin position="1"/>
        <end position="20"/>
    </location>
</feature>
<dbReference type="PROSITE" id="PS50104">
    <property type="entry name" value="TIR"/>
    <property type="match status" value="1"/>
</dbReference>
<feature type="compositionally biased region" description="Polar residues" evidence="4">
    <location>
        <begin position="1352"/>
        <end position="1369"/>
    </location>
</feature>
<keyword evidence="2" id="KW-0433">Leucine-rich repeat</keyword>
<dbReference type="GO" id="GO:0007165">
    <property type="term" value="P:signal transduction"/>
    <property type="evidence" value="ECO:0007669"/>
    <property type="project" value="InterPro"/>
</dbReference>
<evidence type="ECO:0000256" key="5">
    <source>
        <dbReference type="SAM" id="Phobius"/>
    </source>
</evidence>
<gene>
    <name evidence="8" type="ORF">TCAL_07279</name>
</gene>
<dbReference type="InterPro" id="IPR035897">
    <property type="entry name" value="Toll_tir_struct_dom_sf"/>
</dbReference>
<keyword evidence="5" id="KW-0472">Membrane</keyword>
<dbReference type="FunFam" id="3.80.10.10:FF:001164">
    <property type="entry name" value="GH01279p"/>
    <property type="match status" value="2"/>
</dbReference>